<name>A0A545TDH9_9GAMM</name>
<evidence type="ECO:0000313" key="4">
    <source>
        <dbReference type="Proteomes" id="UP000317839"/>
    </source>
</evidence>
<dbReference type="CDD" id="cd04332">
    <property type="entry name" value="YbaK_like"/>
    <property type="match status" value="1"/>
</dbReference>
<dbReference type="PANTHER" id="PTHR33525:SF3">
    <property type="entry name" value="RIBONUCLEASE Y"/>
    <property type="match status" value="1"/>
</dbReference>
<keyword evidence="4" id="KW-1185">Reference proteome</keyword>
<accession>A0A545TDH9</accession>
<organism evidence="3 4">
    <name type="scientific">Aliikangiella marina</name>
    <dbReference type="NCBI Taxonomy" id="1712262"/>
    <lineage>
        <taxon>Bacteria</taxon>
        <taxon>Pseudomonadati</taxon>
        <taxon>Pseudomonadota</taxon>
        <taxon>Gammaproteobacteria</taxon>
        <taxon>Oceanospirillales</taxon>
        <taxon>Pleioneaceae</taxon>
        <taxon>Aliikangiella</taxon>
    </lineage>
</organism>
<protein>
    <submittedName>
        <fullName evidence="3">HDOD domain-containing protein</fullName>
    </submittedName>
</protein>
<comment type="caution">
    <text evidence="3">The sequence shown here is derived from an EMBL/GenBank/DDBJ whole genome shotgun (WGS) entry which is preliminary data.</text>
</comment>
<dbReference type="PIRSF" id="PIRSF036888">
    <property type="entry name" value="HDGYPm_UCP036888"/>
    <property type="match status" value="1"/>
</dbReference>
<dbReference type="SUPFAM" id="SSF109604">
    <property type="entry name" value="HD-domain/PDEase-like"/>
    <property type="match status" value="1"/>
</dbReference>
<gene>
    <name evidence="3" type="ORF">FLL45_09835</name>
</gene>
<dbReference type="OrthoDB" id="7001648at2"/>
<dbReference type="InterPro" id="IPR013976">
    <property type="entry name" value="HDOD"/>
</dbReference>
<dbReference type="PANTHER" id="PTHR33525">
    <property type="match status" value="1"/>
</dbReference>
<sequence>MSIPSAIIEQLDEQSIAFETIQLEEPLNNLLAGQFLKADADKLLRVIALKDQSRRFFAVLPYNSLLDMKAIANELNAEVQVLEGSESQSLFDSIVSQPSCPPFLSVVKAPIIVDKSVFDMSQMILESGNPSLLIRIKGEDAKAIFQNCEVYDFAASPDRVYAGRDSQADSGELDVSFTPIRIRQRVDDTFDLPAMPEIAQDIMKLRVDPSADATKLAQIVSRDPSLAAQVISWASSPYYGYQGKVDSVETAVARVLGFELVMNLALGISIGKSLKVPMDGPLGVREFWKQAIYCANLSEKLCRAMPVKQRPERGLIYLSGLLHNFGHLLLGHIFPPQFNLINSTILANPQIAVEDIEFYVLGVTHEEIGAWLMQNWHMPDELIVAVHRHHQEEFWSKHAVYSNLVLVSNRLLKRLNIGDSLHTVIPQTTLELLSLDINDVENALKDIELESETLDIMAKQLVA</sequence>
<dbReference type="Gene3D" id="3.90.960.10">
    <property type="entry name" value="YbaK/aminoacyl-tRNA synthetase-associated domain"/>
    <property type="match status" value="1"/>
</dbReference>
<feature type="domain" description="HDOD" evidence="2">
    <location>
        <begin position="192"/>
        <end position="392"/>
    </location>
</feature>
<dbReference type="InterPro" id="IPR014627">
    <property type="entry name" value="UCP036888_HDGYP-like"/>
</dbReference>
<feature type="coiled-coil region" evidence="1">
    <location>
        <begin position="430"/>
        <end position="457"/>
    </location>
</feature>
<dbReference type="InterPro" id="IPR007214">
    <property type="entry name" value="YbaK/aa-tRNA-synth-assoc-dom"/>
</dbReference>
<evidence type="ECO:0000313" key="3">
    <source>
        <dbReference type="EMBL" id="TQV75226.1"/>
    </source>
</evidence>
<dbReference type="Proteomes" id="UP000317839">
    <property type="component" value="Unassembled WGS sequence"/>
</dbReference>
<dbReference type="GO" id="GO:0002161">
    <property type="term" value="F:aminoacyl-tRNA deacylase activity"/>
    <property type="evidence" value="ECO:0007669"/>
    <property type="project" value="InterPro"/>
</dbReference>
<dbReference type="AlphaFoldDB" id="A0A545TDH9"/>
<dbReference type="Pfam" id="PF04073">
    <property type="entry name" value="tRNA_edit"/>
    <property type="match status" value="1"/>
</dbReference>
<dbReference type="SUPFAM" id="SSF55826">
    <property type="entry name" value="YbaK/ProRS associated domain"/>
    <property type="match status" value="1"/>
</dbReference>
<dbReference type="EMBL" id="VIKR01000002">
    <property type="protein sequence ID" value="TQV75226.1"/>
    <property type="molecule type" value="Genomic_DNA"/>
</dbReference>
<dbReference type="InterPro" id="IPR052340">
    <property type="entry name" value="RNase_Y/CdgJ"/>
</dbReference>
<dbReference type="RefSeq" id="WP_142941842.1">
    <property type="nucleotide sequence ID" value="NZ_VIKR01000002.1"/>
</dbReference>
<dbReference type="Gene3D" id="1.10.3210.10">
    <property type="entry name" value="Hypothetical protein af1432"/>
    <property type="match status" value="1"/>
</dbReference>
<evidence type="ECO:0000259" key="2">
    <source>
        <dbReference type="PROSITE" id="PS51833"/>
    </source>
</evidence>
<keyword evidence="1" id="KW-0175">Coiled coil</keyword>
<dbReference type="Pfam" id="PF08668">
    <property type="entry name" value="HDOD"/>
    <property type="match status" value="1"/>
</dbReference>
<reference evidence="3 4" key="1">
    <citation type="submission" date="2019-06" db="EMBL/GenBank/DDBJ databases">
        <title>Draft genome of Aliikangiella marina GYP-15.</title>
        <authorList>
            <person name="Wang G."/>
        </authorList>
    </citation>
    <scope>NUCLEOTIDE SEQUENCE [LARGE SCALE GENOMIC DNA]</scope>
    <source>
        <strain evidence="3 4">GYP-15</strain>
    </source>
</reference>
<evidence type="ECO:0000256" key="1">
    <source>
        <dbReference type="SAM" id="Coils"/>
    </source>
</evidence>
<proteinExistence type="predicted"/>
<dbReference type="PROSITE" id="PS51833">
    <property type="entry name" value="HDOD"/>
    <property type="match status" value="1"/>
</dbReference>
<dbReference type="InterPro" id="IPR036754">
    <property type="entry name" value="YbaK/aa-tRNA-synt-asso_dom_sf"/>
</dbReference>